<dbReference type="EMBL" id="JAJJMB010015535">
    <property type="protein sequence ID" value="KAI3853750.1"/>
    <property type="molecule type" value="Genomic_DNA"/>
</dbReference>
<keyword evidence="2" id="KW-0812">Transmembrane</keyword>
<organism evidence="5 6">
    <name type="scientific">Papaver atlanticum</name>
    <dbReference type="NCBI Taxonomy" id="357466"/>
    <lineage>
        <taxon>Eukaryota</taxon>
        <taxon>Viridiplantae</taxon>
        <taxon>Streptophyta</taxon>
        <taxon>Embryophyta</taxon>
        <taxon>Tracheophyta</taxon>
        <taxon>Spermatophyta</taxon>
        <taxon>Magnoliopsida</taxon>
        <taxon>Ranunculales</taxon>
        <taxon>Papaveraceae</taxon>
        <taxon>Papaveroideae</taxon>
        <taxon>Papaver</taxon>
    </lineage>
</organism>
<evidence type="ECO:0000313" key="6">
    <source>
        <dbReference type="Proteomes" id="UP001202328"/>
    </source>
</evidence>
<dbReference type="Proteomes" id="UP001202328">
    <property type="component" value="Unassembled WGS sequence"/>
</dbReference>
<dbReference type="GO" id="GO:0016020">
    <property type="term" value="C:membrane"/>
    <property type="evidence" value="ECO:0007669"/>
    <property type="project" value="UniProtKB-SubCell"/>
</dbReference>
<keyword evidence="3" id="KW-1133">Transmembrane helix</keyword>
<evidence type="ECO:0000256" key="3">
    <source>
        <dbReference type="ARBA" id="ARBA00022989"/>
    </source>
</evidence>
<evidence type="ECO:0000256" key="4">
    <source>
        <dbReference type="ARBA" id="ARBA00023136"/>
    </source>
</evidence>
<evidence type="ECO:0008006" key="7">
    <source>
        <dbReference type="Google" id="ProtNLM"/>
    </source>
</evidence>
<accession>A0AAD4X7M6</accession>
<gene>
    <name evidence="5" type="ORF">MKW98_025267</name>
</gene>
<reference evidence="5" key="1">
    <citation type="submission" date="2022-04" db="EMBL/GenBank/DDBJ databases">
        <title>A functionally conserved STORR gene fusion in Papaver species that diverged 16.8 million years ago.</title>
        <authorList>
            <person name="Catania T."/>
        </authorList>
    </citation>
    <scope>NUCLEOTIDE SEQUENCE</scope>
    <source>
        <strain evidence="5">S-188037</strain>
    </source>
</reference>
<name>A0AAD4X7M6_9MAGN</name>
<dbReference type="SUPFAM" id="SSF103511">
    <property type="entry name" value="Chlorophyll a-b binding protein"/>
    <property type="match status" value="1"/>
</dbReference>
<protein>
    <recommendedName>
        <fullName evidence="7">Early light-induced protein</fullName>
    </recommendedName>
</protein>
<evidence type="ECO:0000313" key="5">
    <source>
        <dbReference type="EMBL" id="KAI3853750.1"/>
    </source>
</evidence>
<keyword evidence="4" id="KW-0472">Membrane</keyword>
<sequence>MAASGSSVYHSILSYSITRVQSQTRRNASFKVCCMAEDNKQAPISTPTSPSPRVAPKMSTKFTDLLAFSGPAPERINGRLAMIGFVTAMGVELAKGTDVAAQLGDGGLPWFLYTCVLLSVASIVPLAQGVSVESKSDGIMSSTAEMWNGRAAMLGLVALVLTESVSSYGSKKRRLSQIQICLYKLEVVVEFILSGYWSICVGNRQVCTSFWPFRLVNQERSEQDLGGVVPSLMHKEKLFAVVTKCNEKLTAQLSSNGRQGSLCSPVTALES</sequence>
<evidence type="ECO:0000256" key="2">
    <source>
        <dbReference type="ARBA" id="ARBA00022692"/>
    </source>
</evidence>
<comment type="subcellular location">
    <subcellularLocation>
        <location evidence="1">Membrane</location>
        <topology evidence="1">Multi-pass membrane protein</topology>
    </subcellularLocation>
</comment>
<comment type="caution">
    <text evidence="5">The sequence shown here is derived from an EMBL/GenBank/DDBJ whole genome shotgun (WGS) entry which is preliminary data.</text>
</comment>
<dbReference type="AlphaFoldDB" id="A0AAD4X7M6"/>
<dbReference type="PANTHER" id="PTHR14154">
    <property type="entry name" value="UPF0041 BRAIN PROTEIN 44-RELATED"/>
    <property type="match status" value="1"/>
</dbReference>
<proteinExistence type="predicted"/>
<keyword evidence="6" id="KW-1185">Reference proteome</keyword>
<evidence type="ECO:0000256" key="1">
    <source>
        <dbReference type="ARBA" id="ARBA00004141"/>
    </source>
</evidence>